<accession>A0A7C2NXM5</accession>
<name>A0A7C2NXM5_9PLAN</name>
<dbReference type="EMBL" id="DSOK01000440">
    <property type="protein sequence ID" value="HEN16968.1"/>
    <property type="molecule type" value="Genomic_DNA"/>
</dbReference>
<organism evidence="1">
    <name type="scientific">Schlesneria paludicola</name>
    <dbReference type="NCBI Taxonomy" id="360056"/>
    <lineage>
        <taxon>Bacteria</taxon>
        <taxon>Pseudomonadati</taxon>
        <taxon>Planctomycetota</taxon>
        <taxon>Planctomycetia</taxon>
        <taxon>Planctomycetales</taxon>
        <taxon>Planctomycetaceae</taxon>
        <taxon>Schlesneria</taxon>
    </lineage>
</organism>
<gene>
    <name evidence="1" type="ORF">ENQ76_16020</name>
</gene>
<proteinExistence type="predicted"/>
<dbReference type="AlphaFoldDB" id="A0A7C2NXM5"/>
<comment type="caution">
    <text evidence="1">The sequence shown here is derived from an EMBL/GenBank/DDBJ whole genome shotgun (WGS) entry which is preliminary data.</text>
</comment>
<protein>
    <submittedName>
        <fullName evidence="1">Uncharacterized protein</fullName>
    </submittedName>
</protein>
<reference evidence="1" key="1">
    <citation type="journal article" date="2020" name="mSystems">
        <title>Genome- and Community-Level Interaction Insights into Carbon Utilization and Element Cycling Functions of Hydrothermarchaeota in Hydrothermal Sediment.</title>
        <authorList>
            <person name="Zhou Z."/>
            <person name="Liu Y."/>
            <person name="Xu W."/>
            <person name="Pan J."/>
            <person name="Luo Z.H."/>
            <person name="Li M."/>
        </authorList>
    </citation>
    <scope>NUCLEOTIDE SEQUENCE [LARGE SCALE GENOMIC DNA]</scope>
    <source>
        <strain evidence="1">SpSt-339</strain>
    </source>
</reference>
<sequence>MPRLLLLAFESPPHPDAVCHPATEDDVRFAIELLSLSAPHRRQLAHRLRRYLATQADVAPWSRLGVPCRRRTGLYFIVPWRLAKWLAAVLPAADGLIERTTRRLERWLTQPAASPVINATALSL</sequence>
<evidence type="ECO:0000313" key="1">
    <source>
        <dbReference type="EMBL" id="HEN16968.1"/>
    </source>
</evidence>